<feature type="region of interest" description="Disordered" evidence="1">
    <location>
        <begin position="93"/>
        <end position="126"/>
    </location>
</feature>
<accession>D8UBH6</accession>
<reference evidence="2 3" key="1">
    <citation type="journal article" date="2010" name="Science">
        <title>Genomic analysis of organismal complexity in the multicellular green alga Volvox carteri.</title>
        <authorList>
            <person name="Prochnik S.E."/>
            <person name="Umen J."/>
            <person name="Nedelcu A.M."/>
            <person name="Hallmann A."/>
            <person name="Miller S.M."/>
            <person name="Nishii I."/>
            <person name="Ferris P."/>
            <person name="Kuo A."/>
            <person name="Mitros T."/>
            <person name="Fritz-Laylin L.K."/>
            <person name="Hellsten U."/>
            <person name="Chapman J."/>
            <person name="Simakov O."/>
            <person name="Rensing S.A."/>
            <person name="Terry A."/>
            <person name="Pangilinan J."/>
            <person name="Kapitonov V."/>
            <person name="Jurka J."/>
            <person name="Salamov A."/>
            <person name="Shapiro H."/>
            <person name="Schmutz J."/>
            <person name="Grimwood J."/>
            <person name="Lindquist E."/>
            <person name="Lucas S."/>
            <person name="Grigoriev I.V."/>
            <person name="Schmitt R."/>
            <person name="Kirk D."/>
            <person name="Rokhsar D.S."/>
        </authorList>
    </citation>
    <scope>NUCLEOTIDE SEQUENCE [LARGE SCALE GENOMIC DNA]</scope>
    <source>
        <strain evidence="3">f. Nagariensis / Eve</strain>
    </source>
</reference>
<evidence type="ECO:0000256" key="1">
    <source>
        <dbReference type="SAM" id="MobiDB-lite"/>
    </source>
</evidence>
<proteinExistence type="predicted"/>
<protein>
    <submittedName>
        <fullName evidence="2">Uncharacterized protein</fullName>
    </submittedName>
</protein>
<evidence type="ECO:0000313" key="2">
    <source>
        <dbReference type="EMBL" id="EFJ42948.1"/>
    </source>
</evidence>
<dbReference type="GeneID" id="9615202"/>
<name>D8UBH6_VOLCA</name>
<sequence>MYIWQTLPTLATLLIPSPLNLDPEIHCRNPGPAAGRRCCRCRSGDGRTVIASGHRHHRSRHRIVITTRLVPGTLCGRMMKGTGRQELNLLAPGGVPPSAPIRIRPSRLPGSHDRQSESHPAAMSPMTVRPAPTIYLQWIDPRQSVLGLLEAQKALPGHHAPP</sequence>
<dbReference type="RefSeq" id="XP_002955988.1">
    <property type="nucleotide sequence ID" value="XM_002955942.1"/>
</dbReference>
<dbReference type="AlphaFoldDB" id="D8UBH6"/>
<dbReference type="KEGG" id="vcn:VOLCADRAFT_96987"/>
<evidence type="ECO:0000313" key="3">
    <source>
        <dbReference type="Proteomes" id="UP000001058"/>
    </source>
</evidence>
<dbReference type="InParanoid" id="D8UBH6"/>
<dbReference type="Proteomes" id="UP000001058">
    <property type="component" value="Unassembled WGS sequence"/>
</dbReference>
<keyword evidence="3" id="KW-1185">Reference proteome</keyword>
<organism evidence="3">
    <name type="scientific">Volvox carteri f. nagariensis</name>
    <dbReference type="NCBI Taxonomy" id="3068"/>
    <lineage>
        <taxon>Eukaryota</taxon>
        <taxon>Viridiplantae</taxon>
        <taxon>Chlorophyta</taxon>
        <taxon>core chlorophytes</taxon>
        <taxon>Chlorophyceae</taxon>
        <taxon>CS clade</taxon>
        <taxon>Chlamydomonadales</taxon>
        <taxon>Volvocaceae</taxon>
        <taxon>Volvox</taxon>
    </lineage>
</organism>
<gene>
    <name evidence="2" type="ORF">VOLCADRAFT_96987</name>
</gene>
<dbReference type="EMBL" id="GL378377">
    <property type="protein sequence ID" value="EFJ42948.1"/>
    <property type="molecule type" value="Genomic_DNA"/>
</dbReference>
<feature type="compositionally biased region" description="Low complexity" evidence="1">
    <location>
        <begin position="100"/>
        <end position="109"/>
    </location>
</feature>